<evidence type="ECO:0000256" key="8">
    <source>
        <dbReference type="SAM" id="Phobius"/>
    </source>
</evidence>
<dbReference type="SMART" id="SM00382">
    <property type="entry name" value="AAA"/>
    <property type="match status" value="1"/>
</dbReference>
<feature type="domain" description="ABC transmembrane type-1" evidence="10">
    <location>
        <begin position="23"/>
        <end position="322"/>
    </location>
</feature>
<dbReference type="Gene3D" id="1.20.1560.10">
    <property type="entry name" value="ABC transporter type 1, transmembrane domain"/>
    <property type="match status" value="1"/>
</dbReference>
<dbReference type="Gene3D" id="3.40.50.300">
    <property type="entry name" value="P-loop containing nucleotide triphosphate hydrolases"/>
    <property type="match status" value="1"/>
</dbReference>
<dbReference type="GO" id="GO:0015421">
    <property type="term" value="F:ABC-type oligopeptide transporter activity"/>
    <property type="evidence" value="ECO:0007669"/>
    <property type="project" value="TreeGrafter"/>
</dbReference>
<keyword evidence="7 8" id="KW-0472">Membrane</keyword>
<dbReference type="InterPro" id="IPR003439">
    <property type="entry name" value="ABC_transporter-like_ATP-bd"/>
</dbReference>
<evidence type="ECO:0000256" key="7">
    <source>
        <dbReference type="ARBA" id="ARBA00023136"/>
    </source>
</evidence>
<keyword evidence="2" id="KW-0813">Transport</keyword>
<dbReference type="InterPro" id="IPR039421">
    <property type="entry name" value="Type_1_exporter"/>
</dbReference>
<keyword evidence="3 8" id="KW-0812">Transmembrane</keyword>
<dbReference type="PATRIC" id="fig|1379910.4.peg.2263"/>
<feature type="transmembrane region" description="Helical" evidence="8">
    <location>
        <begin position="179"/>
        <end position="197"/>
    </location>
</feature>
<reference evidence="11 12" key="1">
    <citation type="submission" date="2015-01" db="EMBL/GenBank/DDBJ databases">
        <title>Rufibacter sp./DG31D/ whole genome sequencing.</title>
        <authorList>
            <person name="Kim M.K."/>
            <person name="Srinivasan S."/>
            <person name="Lee J.-J."/>
        </authorList>
    </citation>
    <scope>NUCLEOTIDE SEQUENCE [LARGE SCALE GENOMIC DNA]</scope>
    <source>
        <strain evidence="11 12">DG31D</strain>
    </source>
</reference>
<feature type="domain" description="ABC transporter" evidence="9">
    <location>
        <begin position="356"/>
        <end position="590"/>
    </location>
</feature>
<dbReference type="PROSITE" id="PS50929">
    <property type="entry name" value="ABC_TM1F"/>
    <property type="match status" value="1"/>
</dbReference>
<evidence type="ECO:0000256" key="6">
    <source>
        <dbReference type="ARBA" id="ARBA00022989"/>
    </source>
</evidence>
<dbReference type="GO" id="GO:0005886">
    <property type="term" value="C:plasma membrane"/>
    <property type="evidence" value="ECO:0007669"/>
    <property type="project" value="UniProtKB-SubCell"/>
</dbReference>
<organism evidence="11 12">
    <name type="scientific">Rufibacter radiotolerans</name>
    <dbReference type="NCBI Taxonomy" id="1379910"/>
    <lineage>
        <taxon>Bacteria</taxon>
        <taxon>Pseudomonadati</taxon>
        <taxon>Bacteroidota</taxon>
        <taxon>Cytophagia</taxon>
        <taxon>Cytophagales</taxon>
        <taxon>Hymenobacteraceae</taxon>
        <taxon>Rufibacter</taxon>
    </lineage>
</organism>
<dbReference type="PROSITE" id="PS00211">
    <property type="entry name" value="ABC_TRANSPORTER_1"/>
    <property type="match status" value="1"/>
</dbReference>
<keyword evidence="12" id="KW-1185">Reference proteome</keyword>
<keyword evidence="4" id="KW-0547">Nucleotide-binding</keyword>
<dbReference type="FunFam" id="3.40.50.300:FF:000287">
    <property type="entry name" value="Multidrug ABC transporter ATP-binding protein"/>
    <property type="match status" value="1"/>
</dbReference>
<dbReference type="GO" id="GO:0016887">
    <property type="term" value="F:ATP hydrolysis activity"/>
    <property type="evidence" value="ECO:0007669"/>
    <property type="project" value="InterPro"/>
</dbReference>
<evidence type="ECO:0000256" key="1">
    <source>
        <dbReference type="ARBA" id="ARBA00004651"/>
    </source>
</evidence>
<evidence type="ECO:0000313" key="12">
    <source>
        <dbReference type="Proteomes" id="UP000036458"/>
    </source>
</evidence>
<evidence type="ECO:0000259" key="10">
    <source>
        <dbReference type="PROSITE" id="PS50929"/>
    </source>
</evidence>
<dbReference type="CDD" id="cd18564">
    <property type="entry name" value="ABC_6TM_exporter_like"/>
    <property type="match status" value="1"/>
</dbReference>
<keyword evidence="6 8" id="KW-1133">Transmembrane helix</keyword>
<dbReference type="InterPro" id="IPR003593">
    <property type="entry name" value="AAA+_ATPase"/>
</dbReference>
<dbReference type="STRING" id="1379910.TH63_10420"/>
<dbReference type="Pfam" id="PF00664">
    <property type="entry name" value="ABC_membrane"/>
    <property type="match status" value="1"/>
</dbReference>
<feature type="transmembrane region" description="Helical" evidence="8">
    <location>
        <begin position="262"/>
        <end position="280"/>
    </location>
</feature>
<dbReference type="Proteomes" id="UP000036458">
    <property type="component" value="Chromosome"/>
</dbReference>
<comment type="subcellular location">
    <subcellularLocation>
        <location evidence="1">Cell membrane</location>
        <topology evidence="1">Multi-pass membrane protein</topology>
    </subcellularLocation>
</comment>
<protein>
    <submittedName>
        <fullName evidence="11">ABC transporter</fullName>
    </submittedName>
</protein>
<feature type="transmembrane region" description="Helical" evidence="8">
    <location>
        <begin position="21"/>
        <end position="43"/>
    </location>
</feature>
<dbReference type="InterPro" id="IPR017871">
    <property type="entry name" value="ABC_transporter-like_CS"/>
</dbReference>
<dbReference type="InterPro" id="IPR036640">
    <property type="entry name" value="ABC1_TM_sf"/>
</dbReference>
<accession>A0A0H4VUN2</accession>
<keyword evidence="5" id="KW-0067">ATP-binding</keyword>
<dbReference type="EMBL" id="CP010777">
    <property type="protein sequence ID" value="AKQ47622.1"/>
    <property type="molecule type" value="Genomic_DNA"/>
</dbReference>
<evidence type="ECO:0000256" key="3">
    <source>
        <dbReference type="ARBA" id="ARBA00022692"/>
    </source>
</evidence>
<sequence length="595" mass="66358">MQVSQSLTGLVFGLLKPYRTWILIIIAAMLGETIMSLATPWPLKIIIDNVINDHDLPRWLAWIRAFSIGETKFELALLAALVIVFVTVLGELASFANNYYTESVAQYVANDLRRHMYHHLLRLSLSYYDRNQVGKLLSTITSDVSTIQDFASQTLLNILIDALTIIGMLIIMFSLNWDFTLMAVGVSPFLLLFIVRFKKAVKKATHEVRRDQAEMVSVLQQGLESIRNINAFGRQDLEEHRLEKVSYETIEAALKARKVKSMISPVVSIVISLCTAFVLYRGAELVLKGLMTLGALTVFLSYLNKFFNPVKNLAKMTTNIAQALVALERIQQILGTDTFIYQKPNARTPGKFKGDIKLENLSFAYLPGNLVLHNLNLEIKAGQHVGICGPTGSGKSTIASLIPRFYDPTAGRVLMDGVDIKEFKLDGLRMQISFVLQETVLFFGTIQENIAYGRPEATQEEILEAAQKANAHEFIIRLPQGYNTEVGERGMTLSGGERQRVGIARAIVRNSPILILDEPTASLDPEAEKSVLDALEKLMEGRTVITITHRLHTIRAADNIFVIKDGSVVEEGTSNELLQKGGLFAELYTLQENEV</sequence>
<evidence type="ECO:0000313" key="11">
    <source>
        <dbReference type="EMBL" id="AKQ47622.1"/>
    </source>
</evidence>
<evidence type="ECO:0000256" key="2">
    <source>
        <dbReference type="ARBA" id="ARBA00022448"/>
    </source>
</evidence>
<evidence type="ECO:0000256" key="5">
    <source>
        <dbReference type="ARBA" id="ARBA00022840"/>
    </source>
</evidence>
<dbReference type="Pfam" id="PF00005">
    <property type="entry name" value="ABC_tran"/>
    <property type="match status" value="1"/>
</dbReference>
<dbReference type="AlphaFoldDB" id="A0A0H4VUN2"/>
<dbReference type="PANTHER" id="PTHR43394:SF1">
    <property type="entry name" value="ATP-BINDING CASSETTE SUB-FAMILY B MEMBER 10, MITOCHONDRIAL"/>
    <property type="match status" value="1"/>
</dbReference>
<feature type="transmembrane region" description="Helical" evidence="8">
    <location>
        <begin position="75"/>
        <end position="96"/>
    </location>
</feature>
<evidence type="ECO:0000256" key="4">
    <source>
        <dbReference type="ARBA" id="ARBA00022741"/>
    </source>
</evidence>
<dbReference type="PROSITE" id="PS50893">
    <property type="entry name" value="ABC_TRANSPORTER_2"/>
    <property type="match status" value="1"/>
</dbReference>
<dbReference type="PANTHER" id="PTHR43394">
    <property type="entry name" value="ATP-DEPENDENT PERMEASE MDL1, MITOCHONDRIAL"/>
    <property type="match status" value="1"/>
</dbReference>
<name>A0A0H4VUN2_9BACT</name>
<dbReference type="InterPro" id="IPR011527">
    <property type="entry name" value="ABC1_TM_dom"/>
</dbReference>
<dbReference type="SUPFAM" id="SSF90123">
    <property type="entry name" value="ABC transporter transmembrane region"/>
    <property type="match status" value="1"/>
</dbReference>
<evidence type="ECO:0000259" key="9">
    <source>
        <dbReference type="PROSITE" id="PS50893"/>
    </source>
</evidence>
<dbReference type="InterPro" id="IPR027417">
    <property type="entry name" value="P-loop_NTPase"/>
</dbReference>
<dbReference type="KEGG" id="ruf:TH63_10420"/>
<dbReference type="GO" id="GO:0005524">
    <property type="term" value="F:ATP binding"/>
    <property type="evidence" value="ECO:0007669"/>
    <property type="project" value="UniProtKB-KW"/>
</dbReference>
<proteinExistence type="predicted"/>
<dbReference type="SUPFAM" id="SSF52540">
    <property type="entry name" value="P-loop containing nucleoside triphosphate hydrolases"/>
    <property type="match status" value="1"/>
</dbReference>
<feature type="transmembrane region" description="Helical" evidence="8">
    <location>
        <begin position="155"/>
        <end position="173"/>
    </location>
</feature>
<gene>
    <name evidence="11" type="ORF">TH63_10420</name>
</gene>